<name>A0A343C4K0_9COLE</name>
<evidence type="ECO:0000313" key="2">
    <source>
        <dbReference type="EMBL" id="ARH54949.1"/>
    </source>
</evidence>
<sequence>MAPMNWMLLYFLFNLLFIIIIIMNYFMFLYTPNMNKMKSNQIKIYWKW</sequence>
<proteinExistence type="predicted"/>
<keyword evidence="1" id="KW-0472">Membrane</keyword>
<evidence type="ECO:0000256" key="1">
    <source>
        <dbReference type="SAM" id="Phobius"/>
    </source>
</evidence>
<geneLocation type="mitochondrion" evidence="2"/>
<accession>A0A343C4K0</accession>
<feature type="transmembrane region" description="Helical" evidence="1">
    <location>
        <begin position="6"/>
        <end position="30"/>
    </location>
</feature>
<gene>
    <name evidence="2" type="primary">atp8</name>
</gene>
<organism evidence="2">
    <name type="scientific">Coleoptera sp. 4 AH-2016</name>
    <dbReference type="NCBI Taxonomy" id="1903826"/>
    <lineage>
        <taxon>Eukaryota</taxon>
        <taxon>Metazoa</taxon>
        <taxon>Ecdysozoa</taxon>
        <taxon>Arthropoda</taxon>
        <taxon>Hexapoda</taxon>
        <taxon>Insecta</taxon>
        <taxon>Pterygota</taxon>
        <taxon>Neoptera</taxon>
        <taxon>Endopterygota</taxon>
        <taxon>Coleoptera</taxon>
    </lineage>
</organism>
<dbReference type="EMBL" id="KX087263">
    <property type="protein sequence ID" value="ARH54949.1"/>
    <property type="molecule type" value="Genomic_DNA"/>
</dbReference>
<dbReference type="AlphaFoldDB" id="A0A343C4K0"/>
<keyword evidence="1" id="KW-1133">Transmembrane helix</keyword>
<keyword evidence="2" id="KW-0496">Mitochondrion</keyword>
<reference evidence="2" key="1">
    <citation type="submission" date="2016-04" db="EMBL/GenBank/DDBJ databases">
        <title>Mitochondria of beetle species.</title>
        <authorList>
            <person name="Hunter A."/>
            <person name="Moriniere J."/>
            <person name="Tang P."/>
            <person name="Linard B."/>
            <person name="Crampton-Platt A."/>
            <person name="Vogler A.P."/>
        </authorList>
    </citation>
    <scope>NUCLEOTIDE SEQUENCE</scope>
</reference>
<keyword evidence="1" id="KW-0812">Transmembrane</keyword>
<protein>
    <submittedName>
        <fullName evidence="2">ATP synthase F0 subunit 8</fullName>
    </submittedName>
</protein>